<feature type="region of interest" description="Disordered" evidence="1">
    <location>
        <begin position="161"/>
        <end position="193"/>
    </location>
</feature>
<sequence>MSSNNNTRVSPLAITLPVIGVILLAMIIASCRKKRLEDRVVREPTPPVLPQYSRERYASANIWDTPNITTYPPGANDIPAAYRVPSTRQQSAFPVPMTGVSRHSSPETPQPIPTTLLERMKEVQQLMLEIHRLEGRTGVTAEEEITNRDKIAEHHRRITVLSEMNSQPSLEAEATSSSSPEIREPPPAYAPAR</sequence>
<protein>
    <submittedName>
        <fullName evidence="3">Uncharacterized protein</fullName>
    </submittedName>
</protein>
<feature type="transmembrane region" description="Helical" evidence="2">
    <location>
        <begin position="12"/>
        <end position="29"/>
    </location>
</feature>
<evidence type="ECO:0000256" key="1">
    <source>
        <dbReference type="SAM" id="MobiDB-lite"/>
    </source>
</evidence>
<dbReference type="EMBL" id="CACVBS010000036">
    <property type="protein sequence ID" value="CAA7262749.1"/>
    <property type="molecule type" value="Genomic_DNA"/>
</dbReference>
<reference evidence="3 4" key="1">
    <citation type="submission" date="2020-01" db="EMBL/GenBank/DDBJ databases">
        <authorList>
            <person name="Gupta K D."/>
        </authorList>
    </citation>
    <scope>NUCLEOTIDE SEQUENCE [LARGE SCALE GENOMIC DNA]</scope>
</reference>
<keyword evidence="2" id="KW-0812">Transmembrane</keyword>
<keyword evidence="2" id="KW-0472">Membrane</keyword>
<keyword evidence="2" id="KW-1133">Transmembrane helix</keyword>
<gene>
    <name evidence="3" type="ORF">AAE3_LOCUS4841</name>
</gene>
<organism evidence="3 4">
    <name type="scientific">Cyclocybe aegerita</name>
    <name type="common">Black poplar mushroom</name>
    <name type="synonym">Agrocybe aegerita</name>
    <dbReference type="NCBI Taxonomy" id="1973307"/>
    <lineage>
        <taxon>Eukaryota</taxon>
        <taxon>Fungi</taxon>
        <taxon>Dikarya</taxon>
        <taxon>Basidiomycota</taxon>
        <taxon>Agaricomycotina</taxon>
        <taxon>Agaricomycetes</taxon>
        <taxon>Agaricomycetidae</taxon>
        <taxon>Agaricales</taxon>
        <taxon>Agaricineae</taxon>
        <taxon>Bolbitiaceae</taxon>
        <taxon>Cyclocybe</taxon>
    </lineage>
</organism>
<accession>A0A8S0XHL6</accession>
<comment type="caution">
    <text evidence="3">The sequence shown here is derived from an EMBL/GenBank/DDBJ whole genome shotgun (WGS) entry which is preliminary data.</text>
</comment>
<name>A0A8S0XHL6_CYCAE</name>
<keyword evidence="4" id="KW-1185">Reference proteome</keyword>
<dbReference type="OrthoDB" id="3070092at2759"/>
<dbReference type="AlphaFoldDB" id="A0A8S0XHL6"/>
<dbReference type="Proteomes" id="UP000467700">
    <property type="component" value="Unassembled WGS sequence"/>
</dbReference>
<evidence type="ECO:0000313" key="3">
    <source>
        <dbReference type="EMBL" id="CAA7262749.1"/>
    </source>
</evidence>
<evidence type="ECO:0000313" key="4">
    <source>
        <dbReference type="Proteomes" id="UP000467700"/>
    </source>
</evidence>
<proteinExistence type="predicted"/>
<evidence type="ECO:0000256" key="2">
    <source>
        <dbReference type="SAM" id="Phobius"/>
    </source>
</evidence>